<reference evidence="6" key="1">
    <citation type="submission" date="2020-11" db="EMBL/GenBank/DDBJ databases">
        <authorList>
            <consortium name="DOE Joint Genome Institute"/>
            <person name="Ahrendt S."/>
            <person name="Riley R."/>
            <person name="Andreopoulos W."/>
            <person name="Labutti K."/>
            <person name="Pangilinan J."/>
            <person name="Ruiz-Duenas F.J."/>
            <person name="Barrasa J.M."/>
            <person name="Sanchez-Garcia M."/>
            <person name="Camarero S."/>
            <person name="Miyauchi S."/>
            <person name="Serrano A."/>
            <person name="Linde D."/>
            <person name="Babiker R."/>
            <person name="Drula E."/>
            <person name="Ayuso-Fernandez I."/>
            <person name="Pacheco R."/>
            <person name="Padilla G."/>
            <person name="Ferreira P."/>
            <person name="Barriuso J."/>
            <person name="Kellner H."/>
            <person name="Castanera R."/>
            <person name="Alfaro M."/>
            <person name="Ramirez L."/>
            <person name="Pisabarro A.G."/>
            <person name="Kuo A."/>
            <person name="Tritt A."/>
            <person name="Lipzen A."/>
            <person name="He G."/>
            <person name="Yan M."/>
            <person name="Ng V."/>
            <person name="Cullen D."/>
            <person name="Martin F."/>
            <person name="Rosso M.-N."/>
            <person name="Henrissat B."/>
            <person name="Hibbett D."/>
            <person name="Martinez A.T."/>
            <person name="Grigoriev I.V."/>
        </authorList>
    </citation>
    <scope>NUCLEOTIDE SEQUENCE</scope>
    <source>
        <strain evidence="6">CBS 506.95</strain>
    </source>
</reference>
<feature type="compositionally biased region" description="Polar residues" evidence="4">
    <location>
        <begin position="99"/>
        <end position="119"/>
    </location>
</feature>
<dbReference type="Gene3D" id="3.30.40.10">
    <property type="entry name" value="Zinc/RING finger domain, C3HC4 (zinc finger)"/>
    <property type="match status" value="1"/>
</dbReference>
<evidence type="ECO:0000259" key="5">
    <source>
        <dbReference type="SMART" id="SM00249"/>
    </source>
</evidence>
<feature type="region of interest" description="Disordered" evidence="4">
    <location>
        <begin position="1585"/>
        <end position="1620"/>
    </location>
</feature>
<keyword evidence="2" id="KW-0863">Zinc-finger</keyword>
<evidence type="ECO:0000256" key="2">
    <source>
        <dbReference type="ARBA" id="ARBA00022771"/>
    </source>
</evidence>
<dbReference type="InterPro" id="IPR013083">
    <property type="entry name" value="Znf_RING/FYVE/PHD"/>
</dbReference>
<protein>
    <recommendedName>
        <fullName evidence="5">Zinc finger PHD-type domain-containing protein</fullName>
    </recommendedName>
</protein>
<name>A0A9P6JP72_9AGAR</name>
<feature type="domain" description="Zinc finger PHD-type" evidence="5">
    <location>
        <begin position="1181"/>
        <end position="1237"/>
    </location>
</feature>
<dbReference type="InterPro" id="IPR011011">
    <property type="entry name" value="Znf_FYVE_PHD"/>
</dbReference>
<evidence type="ECO:0000256" key="1">
    <source>
        <dbReference type="ARBA" id="ARBA00022723"/>
    </source>
</evidence>
<evidence type="ECO:0000313" key="7">
    <source>
        <dbReference type="Proteomes" id="UP000807306"/>
    </source>
</evidence>
<evidence type="ECO:0000256" key="4">
    <source>
        <dbReference type="SAM" id="MobiDB-lite"/>
    </source>
</evidence>
<evidence type="ECO:0000256" key="3">
    <source>
        <dbReference type="ARBA" id="ARBA00022833"/>
    </source>
</evidence>
<feature type="compositionally biased region" description="Basic and acidic residues" evidence="4">
    <location>
        <begin position="662"/>
        <end position="671"/>
    </location>
</feature>
<feature type="compositionally biased region" description="Polar residues" evidence="4">
    <location>
        <begin position="27"/>
        <end position="38"/>
    </location>
</feature>
<feature type="compositionally biased region" description="Basic and acidic residues" evidence="4">
    <location>
        <begin position="627"/>
        <end position="643"/>
    </location>
</feature>
<dbReference type="CDD" id="cd15517">
    <property type="entry name" value="PHD_TCF19_like"/>
    <property type="match status" value="1"/>
</dbReference>
<feature type="compositionally biased region" description="Low complexity" evidence="4">
    <location>
        <begin position="1128"/>
        <end position="1142"/>
    </location>
</feature>
<keyword evidence="3" id="KW-0862">Zinc</keyword>
<feature type="compositionally biased region" description="Polar residues" evidence="4">
    <location>
        <begin position="77"/>
        <end position="91"/>
    </location>
</feature>
<organism evidence="6 7">
    <name type="scientific">Crepidotus variabilis</name>
    <dbReference type="NCBI Taxonomy" id="179855"/>
    <lineage>
        <taxon>Eukaryota</taxon>
        <taxon>Fungi</taxon>
        <taxon>Dikarya</taxon>
        <taxon>Basidiomycota</taxon>
        <taxon>Agaricomycotina</taxon>
        <taxon>Agaricomycetes</taxon>
        <taxon>Agaricomycetidae</taxon>
        <taxon>Agaricales</taxon>
        <taxon>Agaricineae</taxon>
        <taxon>Crepidotaceae</taxon>
        <taxon>Crepidotus</taxon>
    </lineage>
</organism>
<feature type="region of interest" description="Disordered" evidence="4">
    <location>
        <begin position="627"/>
        <end position="671"/>
    </location>
</feature>
<dbReference type="InterPro" id="IPR001965">
    <property type="entry name" value="Znf_PHD"/>
</dbReference>
<accession>A0A9P6JP72</accession>
<proteinExistence type="predicted"/>
<keyword evidence="7" id="KW-1185">Reference proteome</keyword>
<dbReference type="Proteomes" id="UP000807306">
    <property type="component" value="Unassembled WGS sequence"/>
</dbReference>
<dbReference type="SMART" id="SM00249">
    <property type="entry name" value="PHD"/>
    <property type="match status" value="1"/>
</dbReference>
<feature type="region of interest" description="Disordered" evidence="4">
    <location>
        <begin position="65"/>
        <end position="125"/>
    </location>
</feature>
<dbReference type="GO" id="GO:0008270">
    <property type="term" value="F:zinc ion binding"/>
    <property type="evidence" value="ECO:0007669"/>
    <property type="project" value="UniProtKB-KW"/>
</dbReference>
<feature type="compositionally biased region" description="Basic residues" evidence="4">
    <location>
        <begin position="1606"/>
        <end position="1620"/>
    </location>
</feature>
<feature type="region of interest" description="Disordered" evidence="4">
    <location>
        <begin position="1127"/>
        <end position="1175"/>
    </location>
</feature>
<gene>
    <name evidence="6" type="ORF">CPB83DRAFT_907111</name>
</gene>
<dbReference type="EMBL" id="MU157855">
    <property type="protein sequence ID" value="KAF9528197.1"/>
    <property type="molecule type" value="Genomic_DNA"/>
</dbReference>
<sequence length="1620" mass="182081">MVLGFITHVYQYFKTEDVKPADASPKRASSPTPQSTKAKTIGGKTAVPCYGKNGRVKFYVEESDSDVDQGQEKHQSRSALLRQNKTTTTAASAKPITKSADTPASTKNPIQPPASTSQDGEPLDPWIDGPFIHDFTHRQASVKGALQTHWAMRGGGGDRYGDDHAETPDKGKKATRTCLGVLQCDNADCDRAARPKTQSGQIAEQVEEGCECGARLYHQKCSVRQIIYTWADGKRFINKGHHTHARPPVIHATRREEIEFSELVKQNPRSGPLQLMVGVPGFEGPGKTAADISQFYGTHGGRISKKRLQIKKTFEGPGGGDGFIATFAEFDREHPGFVVAEVFGDVTVISVQTDFMLENAVPVQVSDEPVNGFVNDAAHGWWGQKNSLLMVTSAYSPTLHCWVPVLLSYTNGARGQHFLHHFLALFEGLAVQASRMRIEVNDCLFAGVMDFSEAERDGFIRAFVRFWQRRPENTRGEEELKEAARKLLRGCQEHFRAAVTRISRIAAVIPPKQQDSFVARACSLVTAKSLDEFYRIARLIIRDFPLTATWLAWWMRESHACMIFEAKREMDLKIWESIPQTTNAEEAMHWKLYAACGRHHAFFEGFRALWAFCLYYQRQYQAEIKGDPTRYGKPEPWKEKKEIYGQTKPSRAPNPATKKRKQNDGRPPDTIKELVKSVPSKKAQKELTALERFLKPASSSSSSTTLPSSESLGYPWSNNSCWLDTSPQLIFKAATRNYEEFSSALENLPSDSLLYHLFNSFNLRRALTGKDTVIFKKLGKQRNDLRKQLVDMHLAATMKSFEPLMDWWSSLGRRELRCSLQNGEVVGGSWNAASYLGTFLTTLNRCSGSPATNGPHLQVLSHLSIRTKLSVPFHLHKEFDGSIRTWFKDFVSVEKTMSKGRCWRVHEGEGLCAGKVKEAVTLVVSLPAILVLELGEDIENAEELTTNPVSRQQTFPIWNFPKKLMPLTKSLAKEHELAYDLISLGLFSPVKQHYVGRYIEGEGQIFTYDGMKHKGRGHYESEATITTHLSGTSDTFPTSFVPNIAIYHLRGGTVAQKVFYEHQALKLSENYGLTCTPPDFSDYPVISYAGDDLTKLENSQRTWLIRPDTSWDKTEYVTATPVEALSDTNLTSTPSKSLTPLTPLTPPIPPIDETHAAPTTPTRNPNALRPSSPPNSPFQIKCRCGEEADGNVLFDAAMVGTAIQCDDCKRWSHVACQQDGRAGHLAHNEPFYCDPCRRSEMLKANRRVSERKQFELRTRMNRPLHERLIPGRGALARDGDFWYPVRLIQYDEELNRWTIKWWRGCNFGGFGSFPGKVESIEDFYLVDSLWGERYSRRSTRLGCWTHANHADAIPVLDVHGVHDIGHALTGADFQLRQLVTNPDQRDSRTCPAKRCLENEGRTLDAAFDLERPAYLSVGDRAQVDQWLQKSYNGYEKSPFHQLVTMHAYTLILAYRLANMPSALAKLGLDDSIYFNGEVRYGEDTDCYHSKEVLNKVWDMLLSSEGDFDELDVDRECLERLKEEMFEQSARAGIAGNCQWGLDAGDHQGGWNPYKGLPDHFNHHDREGSDGETQRGFQFVAINPTATAGDTSENAASAVESKAKAPVVRKKKKGRRGGKRF</sequence>
<dbReference type="SUPFAM" id="SSF57903">
    <property type="entry name" value="FYVE/PHD zinc finger"/>
    <property type="match status" value="1"/>
</dbReference>
<dbReference type="OrthoDB" id="3056903at2759"/>
<feature type="region of interest" description="Disordered" evidence="4">
    <location>
        <begin position="18"/>
        <end position="46"/>
    </location>
</feature>
<feature type="compositionally biased region" description="Polar residues" evidence="4">
    <location>
        <begin position="1585"/>
        <end position="1594"/>
    </location>
</feature>
<comment type="caution">
    <text evidence="6">The sequence shown here is derived from an EMBL/GenBank/DDBJ whole genome shotgun (WGS) entry which is preliminary data.</text>
</comment>
<evidence type="ECO:0000313" key="6">
    <source>
        <dbReference type="EMBL" id="KAF9528197.1"/>
    </source>
</evidence>
<keyword evidence="1" id="KW-0479">Metal-binding</keyword>